<reference evidence="9 10" key="1">
    <citation type="journal article" date="2022" name="Arch. Microbiol.">
        <title>Paraburkholderia bengalensis sp. nov. isolated from roots of Oryza sativa, IR64.</title>
        <authorList>
            <person name="Nag P."/>
            <person name="Mondal N."/>
            <person name="Sarkar J."/>
            <person name="Das S."/>
        </authorList>
    </citation>
    <scope>NUCLEOTIDE SEQUENCE [LARGE SCALE GENOMIC DNA]</scope>
    <source>
        <strain evidence="9 10">IR64_4_BI</strain>
    </source>
</reference>
<evidence type="ECO:0000256" key="5">
    <source>
        <dbReference type="ARBA" id="ARBA00022777"/>
    </source>
</evidence>
<evidence type="ECO:0000256" key="3">
    <source>
        <dbReference type="ARBA" id="ARBA00022679"/>
    </source>
</evidence>
<dbReference type="InterPro" id="IPR051347">
    <property type="entry name" value="Circadian_clock_KaiC-rel"/>
</dbReference>
<dbReference type="InterPro" id="IPR003593">
    <property type="entry name" value="AAA+_ATPase"/>
</dbReference>
<keyword evidence="3" id="KW-0808">Transferase</keyword>
<dbReference type="PRINTS" id="PR01874">
    <property type="entry name" value="DNAREPAIRADA"/>
</dbReference>
<name>A0ABU8INJ3_9BURK</name>
<comment type="caution">
    <text evidence="9">The sequence shown here is derived from an EMBL/GenBank/DDBJ whole genome shotgun (WGS) entry which is preliminary data.</text>
</comment>
<protein>
    <recommendedName>
        <fullName evidence="1">non-specific serine/threonine protein kinase</fullName>
        <ecNumber evidence="1">2.7.11.1</ecNumber>
    </recommendedName>
</protein>
<organism evidence="9 10">
    <name type="scientific">Paraburkholderia bengalensis</name>
    <dbReference type="NCBI Taxonomy" id="2747562"/>
    <lineage>
        <taxon>Bacteria</taxon>
        <taxon>Pseudomonadati</taxon>
        <taxon>Pseudomonadota</taxon>
        <taxon>Betaproteobacteria</taxon>
        <taxon>Burkholderiales</taxon>
        <taxon>Burkholderiaceae</taxon>
        <taxon>Paraburkholderia</taxon>
    </lineage>
</organism>
<keyword evidence="5" id="KW-0418">Kinase</keyword>
<feature type="region of interest" description="Disordered" evidence="7">
    <location>
        <begin position="1"/>
        <end position="21"/>
    </location>
</feature>
<dbReference type="InterPro" id="IPR010624">
    <property type="entry name" value="KaiC_dom"/>
</dbReference>
<dbReference type="InterPro" id="IPR030665">
    <property type="entry name" value="KaiC"/>
</dbReference>
<feature type="domain" description="KaiC" evidence="8">
    <location>
        <begin position="16"/>
        <end position="254"/>
    </location>
</feature>
<dbReference type="EC" id="2.7.11.1" evidence="1"/>
<proteinExistence type="predicted"/>
<dbReference type="PANTHER" id="PTHR42926">
    <property type="match status" value="1"/>
</dbReference>
<dbReference type="InterPro" id="IPR014774">
    <property type="entry name" value="KaiC-like_dom"/>
</dbReference>
<dbReference type="Gene3D" id="3.40.50.300">
    <property type="entry name" value="P-loop containing nucleotide triphosphate hydrolases"/>
    <property type="match status" value="2"/>
</dbReference>
<keyword evidence="10" id="KW-1185">Reference proteome</keyword>
<evidence type="ECO:0000256" key="6">
    <source>
        <dbReference type="ARBA" id="ARBA00022801"/>
    </source>
</evidence>
<evidence type="ECO:0000256" key="2">
    <source>
        <dbReference type="ARBA" id="ARBA00022553"/>
    </source>
</evidence>
<keyword evidence="4" id="KW-0677">Repeat</keyword>
<dbReference type="InterPro" id="IPR027417">
    <property type="entry name" value="P-loop_NTPase"/>
</dbReference>
<evidence type="ECO:0000313" key="10">
    <source>
        <dbReference type="Proteomes" id="UP001386437"/>
    </source>
</evidence>
<dbReference type="SMART" id="SM00382">
    <property type="entry name" value="AAA"/>
    <property type="match status" value="2"/>
</dbReference>
<dbReference type="PROSITE" id="PS51146">
    <property type="entry name" value="KAIC"/>
    <property type="match status" value="2"/>
</dbReference>
<evidence type="ECO:0000259" key="8">
    <source>
        <dbReference type="PROSITE" id="PS51146"/>
    </source>
</evidence>
<dbReference type="EMBL" id="JACFYJ010000008">
    <property type="protein sequence ID" value="MEI5997091.1"/>
    <property type="molecule type" value="Genomic_DNA"/>
</dbReference>
<gene>
    <name evidence="9" type="ORF">H3V53_07710</name>
</gene>
<evidence type="ECO:0000256" key="1">
    <source>
        <dbReference type="ARBA" id="ARBA00012513"/>
    </source>
</evidence>
<evidence type="ECO:0000256" key="7">
    <source>
        <dbReference type="SAM" id="MobiDB-lite"/>
    </source>
</evidence>
<evidence type="ECO:0000313" key="9">
    <source>
        <dbReference type="EMBL" id="MEI5997091.1"/>
    </source>
</evidence>
<dbReference type="PANTHER" id="PTHR42926:SF1">
    <property type="entry name" value="CIRCADIAN CLOCK OSCILLATOR PROTEIN KAIC 1"/>
    <property type="match status" value="1"/>
</dbReference>
<dbReference type="CDD" id="cd19488">
    <property type="entry name" value="KaiC-like_N"/>
    <property type="match status" value="1"/>
</dbReference>
<dbReference type="PIRSF" id="PIRSF039117">
    <property type="entry name" value="KaiC"/>
    <property type="match status" value="1"/>
</dbReference>
<sequence>MSHGDVTHSVPDDVPPRISTGVPGLDDVLNGGLAANRVYLIEGVPGAGKTTLGLHFLLEGKRLGETVLYITLSETAAELRSVAASHHWSLDGLHIHELGDMDELTADAGQSILHPSEVELGETIDEVRRVVLETNPRRVVFDSLSELRLLAQDALKYRRQVLALKQFFSTLGCTLWLLDDKTSQPGDLQLHSITHGVIELDQAVPAYGVEQRHVRVVKMRGIKFAGGYHDFRLDTGGITVYPRLVAAVHRREFEAAARSTGVPELDALLGGGGLVPGTNTLLVGPSGAGKTTTAVRCALSALERGERVEYLLFDETLGILLSRCRQLDMGLDAYIENGQLLLQQIDPAEMSPGQFSTLVRDAVENAGVSMVVIDSLNAYMQAMPGHRYLLLQMHELLSFLNQQGITTLMVLGQHGLIGNVASDVDLSYLSDALLVFRFFESAGEVLSALSVLKSRTGTHERTIREFRVGAGGLRLGLPLKDFEGVLAGLPSYRGGQSMLGERPLD</sequence>
<feature type="domain" description="KaiC" evidence="8">
    <location>
        <begin position="256"/>
        <end position="489"/>
    </location>
</feature>
<keyword evidence="2" id="KW-0597">Phosphoprotein</keyword>
<dbReference type="RefSeq" id="WP_336597460.1">
    <property type="nucleotide sequence ID" value="NZ_JACFYJ010000008.1"/>
</dbReference>
<accession>A0ABU8INJ3</accession>
<dbReference type="SUPFAM" id="SSF52540">
    <property type="entry name" value="P-loop containing nucleoside triphosphate hydrolases"/>
    <property type="match status" value="2"/>
</dbReference>
<keyword evidence="6" id="KW-0378">Hydrolase</keyword>
<evidence type="ECO:0000256" key="4">
    <source>
        <dbReference type="ARBA" id="ARBA00022737"/>
    </source>
</evidence>
<dbReference type="Pfam" id="PF06745">
    <property type="entry name" value="ATPase"/>
    <property type="match status" value="2"/>
</dbReference>
<dbReference type="Proteomes" id="UP001386437">
    <property type="component" value="Unassembled WGS sequence"/>
</dbReference>